<dbReference type="InterPro" id="IPR006311">
    <property type="entry name" value="TAT_signal"/>
</dbReference>
<dbReference type="AlphaFoldDB" id="A0A918X0Y3"/>
<sequence length="179" mass="18940">MPARPPRPARRQHPTRHSGLRTTGTVAAAALALGAGLFGPLKAPAAKAAEPPAEDHCQAQCADILPPGQNGNATLAEILAHRVLGTRPAHSSDQIEKYDALVAGSGALTDEKLTDFFNDASFGVPDGQQASVDKPRADVTITRDKRTGVPRIKGTSRHRTLAWLVALHEEAEGLLRRTA</sequence>
<accession>A0A918X0Y3</accession>
<proteinExistence type="predicted"/>
<protein>
    <submittedName>
        <fullName evidence="2">Uncharacterized protein</fullName>
    </submittedName>
</protein>
<feature type="region of interest" description="Disordered" evidence="1">
    <location>
        <begin position="1"/>
        <end position="22"/>
    </location>
</feature>
<evidence type="ECO:0000256" key="1">
    <source>
        <dbReference type="SAM" id="MobiDB-lite"/>
    </source>
</evidence>
<reference evidence="2" key="1">
    <citation type="journal article" date="2014" name="Int. J. Syst. Evol. Microbiol.">
        <title>Complete genome sequence of Corynebacterium casei LMG S-19264T (=DSM 44701T), isolated from a smear-ripened cheese.</title>
        <authorList>
            <consortium name="US DOE Joint Genome Institute (JGI-PGF)"/>
            <person name="Walter F."/>
            <person name="Albersmeier A."/>
            <person name="Kalinowski J."/>
            <person name="Ruckert C."/>
        </authorList>
    </citation>
    <scope>NUCLEOTIDE SEQUENCE</scope>
    <source>
        <strain evidence="2">JCM 4637</strain>
    </source>
</reference>
<feature type="compositionally biased region" description="Basic residues" evidence="1">
    <location>
        <begin position="7"/>
        <end position="19"/>
    </location>
</feature>
<evidence type="ECO:0000313" key="2">
    <source>
        <dbReference type="EMBL" id="GHD01492.1"/>
    </source>
</evidence>
<dbReference type="EMBL" id="BMVC01000009">
    <property type="protein sequence ID" value="GHD01492.1"/>
    <property type="molecule type" value="Genomic_DNA"/>
</dbReference>
<reference evidence="2" key="2">
    <citation type="submission" date="2020-09" db="EMBL/GenBank/DDBJ databases">
        <authorList>
            <person name="Sun Q."/>
            <person name="Ohkuma M."/>
        </authorList>
    </citation>
    <scope>NUCLEOTIDE SEQUENCE</scope>
    <source>
        <strain evidence="2">JCM 4637</strain>
    </source>
</reference>
<evidence type="ECO:0000313" key="3">
    <source>
        <dbReference type="Proteomes" id="UP000638353"/>
    </source>
</evidence>
<dbReference type="Proteomes" id="UP000638353">
    <property type="component" value="Unassembled WGS sequence"/>
</dbReference>
<name>A0A918X0Y3_9ACTN</name>
<organism evidence="2 3">
    <name type="scientific">Streptomyces finlayi</name>
    <dbReference type="NCBI Taxonomy" id="67296"/>
    <lineage>
        <taxon>Bacteria</taxon>
        <taxon>Bacillati</taxon>
        <taxon>Actinomycetota</taxon>
        <taxon>Actinomycetes</taxon>
        <taxon>Kitasatosporales</taxon>
        <taxon>Streptomycetaceae</taxon>
        <taxon>Streptomyces</taxon>
    </lineage>
</organism>
<gene>
    <name evidence="2" type="ORF">GCM10010334_47220</name>
</gene>
<dbReference type="PROSITE" id="PS51318">
    <property type="entry name" value="TAT"/>
    <property type="match status" value="1"/>
</dbReference>
<comment type="caution">
    <text evidence="2">The sequence shown here is derived from an EMBL/GenBank/DDBJ whole genome shotgun (WGS) entry which is preliminary data.</text>
</comment>